<dbReference type="InterPro" id="IPR050767">
    <property type="entry name" value="Sel1_AlgK"/>
</dbReference>
<protein>
    <submittedName>
        <fullName evidence="3">Uncharacterized protein</fullName>
    </submittedName>
</protein>
<dbReference type="VEuPathDB" id="TriTrypDB:BSAL_47260"/>
<dbReference type="SMART" id="SM00671">
    <property type="entry name" value="SEL1"/>
    <property type="match status" value="2"/>
</dbReference>
<feature type="compositionally biased region" description="Low complexity" evidence="2">
    <location>
        <begin position="16"/>
        <end position="35"/>
    </location>
</feature>
<evidence type="ECO:0000313" key="4">
    <source>
        <dbReference type="Proteomes" id="UP000051952"/>
    </source>
</evidence>
<evidence type="ECO:0000313" key="3">
    <source>
        <dbReference type="EMBL" id="CUG94253.1"/>
    </source>
</evidence>
<proteinExistence type="inferred from homology"/>
<dbReference type="Gene3D" id="1.25.40.10">
    <property type="entry name" value="Tetratricopeptide repeat domain"/>
    <property type="match status" value="1"/>
</dbReference>
<dbReference type="EMBL" id="CYKH01002227">
    <property type="protein sequence ID" value="CUG94253.1"/>
    <property type="molecule type" value="Genomic_DNA"/>
</dbReference>
<dbReference type="InterPro" id="IPR006597">
    <property type="entry name" value="Sel1-like"/>
</dbReference>
<dbReference type="OrthoDB" id="27934at2759"/>
<feature type="compositionally biased region" description="Low complexity" evidence="2">
    <location>
        <begin position="67"/>
        <end position="88"/>
    </location>
</feature>
<evidence type="ECO:0000256" key="2">
    <source>
        <dbReference type="SAM" id="MobiDB-lite"/>
    </source>
</evidence>
<sequence>MSAPAVPRIQRMPLQSSSKATPSGAATATPAAAAPRGKMAVKSAATPRNAPAAATTTPRPTTPRPTTPRLATTSATPAAPAAAPAAASKAKKPSSKPASASTTPRSSKAREQSPPQSEPLPHQPSAGTPAKRTPRKKSTTPGKHASKPETYVPKDDALDDACLHCPADERTSGMLYRAIAVDRHDKSAIFNLGWMHYFGSGRCTRNEKSAWSYFNAAAHQGHAMGHYYCGLMKERGLGGQAMNVESALEHYLFASHEGCDLGSYAAARLSEQLGLESREHILELYETAAAQGSGQAEAKVRLLRASTSTR</sequence>
<dbReference type="SUPFAM" id="SSF81901">
    <property type="entry name" value="HCP-like"/>
    <property type="match status" value="1"/>
</dbReference>
<reference evidence="4" key="1">
    <citation type="submission" date="2015-09" db="EMBL/GenBank/DDBJ databases">
        <authorList>
            <consortium name="Pathogen Informatics"/>
        </authorList>
    </citation>
    <scope>NUCLEOTIDE SEQUENCE [LARGE SCALE GENOMIC DNA]</scope>
    <source>
        <strain evidence="4">Lake Konstanz</strain>
    </source>
</reference>
<dbReference type="PANTHER" id="PTHR11102:SF160">
    <property type="entry name" value="ERAD-ASSOCIATED E3 UBIQUITIN-PROTEIN LIGASE COMPONENT HRD3"/>
    <property type="match status" value="1"/>
</dbReference>
<comment type="similarity">
    <text evidence="1">Belongs to the sel-1 family.</text>
</comment>
<feature type="region of interest" description="Disordered" evidence="2">
    <location>
        <begin position="1"/>
        <end position="153"/>
    </location>
</feature>
<gene>
    <name evidence="3" type="ORF">BSAL_47260</name>
</gene>
<organism evidence="3 4">
    <name type="scientific">Bodo saltans</name>
    <name type="common">Flagellated protozoan</name>
    <dbReference type="NCBI Taxonomy" id="75058"/>
    <lineage>
        <taxon>Eukaryota</taxon>
        <taxon>Discoba</taxon>
        <taxon>Euglenozoa</taxon>
        <taxon>Kinetoplastea</taxon>
        <taxon>Metakinetoplastina</taxon>
        <taxon>Eubodonida</taxon>
        <taxon>Bodonidae</taxon>
        <taxon>Bodo</taxon>
    </lineage>
</organism>
<feature type="compositionally biased region" description="Low complexity" evidence="2">
    <location>
        <begin position="42"/>
        <end position="59"/>
    </location>
</feature>
<dbReference type="InterPro" id="IPR011990">
    <property type="entry name" value="TPR-like_helical_dom_sf"/>
</dbReference>
<keyword evidence="4" id="KW-1185">Reference proteome</keyword>
<dbReference type="Proteomes" id="UP000051952">
    <property type="component" value="Unassembled WGS sequence"/>
</dbReference>
<name>A0A0S4JVI5_BODSA</name>
<accession>A0A0S4JVI5</accession>
<feature type="compositionally biased region" description="Low complexity" evidence="2">
    <location>
        <begin position="95"/>
        <end position="106"/>
    </location>
</feature>
<dbReference type="Pfam" id="PF08238">
    <property type="entry name" value="Sel1"/>
    <property type="match status" value="3"/>
</dbReference>
<dbReference type="PANTHER" id="PTHR11102">
    <property type="entry name" value="SEL-1-LIKE PROTEIN"/>
    <property type="match status" value="1"/>
</dbReference>
<evidence type="ECO:0000256" key="1">
    <source>
        <dbReference type="ARBA" id="ARBA00038101"/>
    </source>
</evidence>
<dbReference type="AlphaFoldDB" id="A0A0S4JVI5"/>